<dbReference type="RefSeq" id="WP_127914425.1">
    <property type="nucleotide sequence ID" value="NZ_RKLP01000001.1"/>
</dbReference>
<dbReference type="Proteomes" id="UP000286208">
    <property type="component" value="Unassembled WGS sequence"/>
</dbReference>
<feature type="transmembrane region" description="Helical" evidence="1">
    <location>
        <begin position="66"/>
        <end position="84"/>
    </location>
</feature>
<proteinExistence type="predicted"/>
<reference evidence="2 3" key="1">
    <citation type="submission" date="2018-11" db="EMBL/GenBank/DDBJ databases">
        <title>Rhodococcus spongicola sp. nov. and Rhodococcus xishaensis sp. nov. from marine sponges.</title>
        <authorList>
            <person name="Li L."/>
            <person name="Lin H.W."/>
        </authorList>
    </citation>
    <scope>NUCLEOTIDE SEQUENCE [LARGE SCALE GENOMIC DNA]</scope>
    <source>
        <strain evidence="2 3">CCTCC AB2014297</strain>
    </source>
</reference>
<dbReference type="OrthoDB" id="4465076at2"/>
<name>A0A3S3BX75_9NOCA</name>
<keyword evidence="1" id="KW-0812">Transmembrane</keyword>
<keyword evidence="1" id="KW-0472">Membrane</keyword>
<accession>A0A3S3BX75</accession>
<evidence type="ECO:0000313" key="2">
    <source>
        <dbReference type="EMBL" id="RVW11309.1"/>
    </source>
</evidence>
<evidence type="ECO:0000256" key="1">
    <source>
        <dbReference type="SAM" id="Phobius"/>
    </source>
</evidence>
<comment type="caution">
    <text evidence="2">The sequence shown here is derived from an EMBL/GenBank/DDBJ whole genome shotgun (WGS) entry which is preliminary data.</text>
</comment>
<keyword evidence="1" id="KW-1133">Transmembrane helix</keyword>
<organism evidence="2 3">
    <name type="scientific">Prescottella agglutinans</name>
    <dbReference type="NCBI Taxonomy" id="1644129"/>
    <lineage>
        <taxon>Bacteria</taxon>
        <taxon>Bacillati</taxon>
        <taxon>Actinomycetota</taxon>
        <taxon>Actinomycetes</taxon>
        <taxon>Mycobacteriales</taxon>
        <taxon>Nocardiaceae</taxon>
        <taxon>Prescottella</taxon>
    </lineage>
</organism>
<sequence length="178" mass="17735">MNSRADAVAHMRGMFVGSLSGAISIAAHGLGGGTAVPSEESIVLLVAASAVVGAAVASVRSRCNPLVLLAAVLAAGQGIGHFTLTLASDHGHGLNLPPQMIAAHAAATAVGAVLVRAAEAALLGVIASVVRVVVAVLSTPPVPDVRRWTPTVVRRVDPTSSRIARAAGGTRGPPTLSW</sequence>
<feature type="transmembrane region" description="Helical" evidence="1">
    <location>
        <begin position="41"/>
        <end position="59"/>
    </location>
</feature>
<dbReference type="EMBL" id="RKLP01000001">
    <property type="protein sequence ID" value="RVW11309.1"/>
    <property type="molecule type" value="Genomic_DNA"/>
</dbReference>
<protein>
    <submittedName>
        <fullName evidence="2">Uncharacterized protein</fullName>
    </submittedName>
</protein>
<gene>
    <name evidence="2" type="ORF">EGT67_02450</name>
</gene>
<evidence type="ECO:0000313" key="3">
    <source>
        <dbReference type="Proteomes" id="UP000286208"/>
    </source>
</evidence>
<dbReference type="AlphaFoldDB" id="A0A3S3BX75"/>
<keyword evidence="3" id="KW-1185">Reference proteome</keyword>